<dbReference type="AlphaFoldDB" id="A0A0A1FDL0"/>
<protein>
    <recommendedName>
        <fullName evidence="4">Putative pterin-4-alpha-carbinolamine dehydratase</fullName>
        <shortName evidence="4">PHS</shortName>
        <ecNumber evidence="4">4.2.1.96</ecNumber>
    </recommendedName>
    <alternativeName>
        <fullName evidence="4">4-alpha-hydroxy-tetrahydropterin dehydratase</fullName>
    </alternativeName>
    <alternativeName>
        <fullName evidence="4">Pterin carbinolamine dehydratase</fullName>
        <shortName evidence="4">PCD</shortName>
    </alternativeName>
</protein>
<evidence type="ECO:0000256" key="4">
    <source>
        <dbReference type="HAMAP-Rule" id="MF_00434"/>
    </source>
</evidence>
<dbReference type="NCBIfam" id="NF002018">
    <property type="entry name" value="PRK00823.1-3"/>
    <property type="match status" value="1"/>
</dbReference>
<evidence type="ECO:0000256" key="3">
    <source>
        <dbReference type="ARBA" id="ARBA00023239"/>
    </source>
</evidence>
<keyword evidence="3 4" id="KW-0456">Lyase</keyword>
<dbReference type="Pfam" id="PF01329">
    <property type="entry name" value="Pterin_4a"/>
    <property type="match status" value="1"/>
</dbReference>
<dbReference type="PANTHER" id="PTHR12599">
    <property type="entry name" value="PTERIN-4-ALPHA-CARBINOLAMINE DEHYDRATASE"/>
    <property type="match status" value="1"/>
</dbReference>
<comment type="catalytic activity">
    <reaction evidence="1 4">
        <text>(4aS,6R)-4a-hydroxy-L-erythro-5,6,7,8-tetrahydrobiopterin = (6R)-L-erythro-6,7-dihydrobiopterin + H2O</text>
        <dbReference type="Rhea" id="RHEA:11920"/>
        <dbReference type="ChEBI" id="CHEBI:15377"/>
        <dbReference type="ChEBI" id="CHEBI:15642"/>
        <dbReference type="ChEBI" id="CHEBI:43120"/>
        <dbReference type="EC" id="4.2.1.96"/>
    </reaction>
</comment>
<dbReference type="RefSeq" id="WP_038487620.1">
    <property type="nucleotide sequence ID" value="NZ_CP009962.1"/>
</dbReference>
<sequence>MPHSTHIGAAVAIQDLPGWTAVEGRDAIQKTFLFADFNAAFGFMTRVALLADKMDHHPEWSNVYNRVVVQLTTHDANGVTDLDVRLAKFMDGAGAAAKH</sequence>
<dbReference type="Gene3D" id="3.30.1360.20">
    <property type="entry name" value="Transcriptional coactivator/pterin dehydratase"/>
    <property type="match status" value="1"/>
</dbReference>
<keyword evidence="6" id="KW-1185">Reference proteome</keyword>
<dbReference type="KEGG" id="care:LT85_1789"/>
<dbReference type="Proteomes" id="UP000030302">
    <property type="component" value="Chromosome"/>
</dbReference>
<evidence type="ECO:0000256" key="1">
    <source>
        <dbReference type="ARBA" id="ARBA00001554"/>
    </source>
</evidence>
<comment type="similarity">
    <text evidence="2 4">Belongs to the pterin-4-alpha-carbinolamine dehydratase family.</text>
</comment>
<dbReference type="NCBIfam" id="NF002020">
    <property type="entry name" value="PRK00823.1-5"/>
    <property type="match status" value="1"/>
</dbReference>
<organism evidence="5 6">
    <name type="scientific">Collimonas arenae</name>
    <dbReference type="NCBI Taxonomy" id="279058"/>
    <lineage>
        <taxon>Bacteria</taxon>
        <taxon>Pseudomonadati</taxon>
        <taxon>Pseudomonadota</taxon>
        <taxon>Betaproteobacteria</taxon>
        <taxon>Burkholderiales</taxon>
        <taxon>Oxalobacteraceae</taxon>
        <taxon>Collimonas</taxon>
    </lineage>
</organism>
<dbReference type="InterPro" id="IPR001533">
    <property type="entry name" value="Pterin_deHydtase"/>
</dbReference>
<dbReference type="PANTHER" id="PTHR12599:SF0">
    <property type="entry name" value="PTERIN-4-ALPHA-CARBINOLAMINE DEHYDRATASE"/>
    <property type="match status" value="1"/>
</dbReference>
<name>A0A0A1FDL0_9BURK</name>
<dbReference type="STRING" id="279058.LT85_1789"/>
<gene>
    <name evidence="5" type="ORF">LT85_1789</name>
</gene>
<evidence type="ECO:0000256" key="2">
    <source>
        <dbReference type="ARBA" id="ARBA00006472"/>
    </source>
</evidence>
<proteinExistence type="inferred from homology"/>
<dbReference type="HOGENOM" id="CLU_081974_3_2_4"/>
<evidence type="ECO:0000313" key="6">
    <source>
        <dbReference type="Proteomes" id="UP000030302"/>
    </source>
</evidence>
<accession>A0A0A1FDL0</accession>
<reference evidence="6" key="1">
    <citation type="journal article" date="2014" name="Soil Biol. Biochem.">
        <title>Structure and function of bacterial communities in ageing soils: Insights from the Mendocino ecological staircase.</title>
        <authorList>
            <person name="Uroz S."/>
            <person name="Tech J.J."/>
            <person name="Sawaya N.A."/>
            <person name="Frey-Klett P."/>
            <person name="Leveau J.H.J."/>
        </authorList>
    </citation>
    <scope>NUCLEOTIDE SEQUENCE [LARGE SCALE GENOMIC DNA]</scope>
    <source>
        <strain evidence="6">Cal35</strain>
    </source>
</reference>
<dbReference type="GO" id="GO:0008124">
    <property type="term" value="F:4-alpha-hydroxytetrahydrobiopterin dehydratase activity"/>
    <property type="evidence" value="ECO:0007669"/>
    <property type="project" value="UniProtKB-UniRule"/>
</dbReference>
<dbReference type="GO" id="GO:0006729">
    <property type="term" value="P:tetrahydrobiopterin biosynthetic process"/>
    <property type="evidence" value="ECO:0007669"/>
    <property type="project" value="InterPro"/>
</dbReference>
<evidence type="ECO:0000313" key="5">
    <source>
        <dbReference type="EMBL" id="AIY40947.1"/>
    </source>
</evidence>
<dbReference type="EMBL" id="CP009962">
    <property type="protein sequence ID" value="AIY40947.1"/>
    <property type="molecule type" value="Genomic_DNA"/>
</dbReference>
<dbReference type="EC" id="4.2.1.96" evidence="4"/>
<dbReference type="SUPFAM" id="SSF55248">
    <property type="entry name" value="PCD-like"/>
    <property type="match status" value="1"/>
</dbReference>
<dbReference type="HAMAP" id="MF_00434">
    <property type="entry name" value="Pterin_4_alpha"/>
    <property type="match status" value="1"/>
</dbReference>
<dbReference type="OrthoDB" id="9794987at2"/>
<dbReference type="InterPro" id="IPR036428">
    <property type="entry name" value="PCD_sf"/>
</dbReference>
<dbReference type="CDD" id="cd00914">
    <property type="entry name" value="PCD_DCoH_subfamily_b"/>
    <property type="match status" value="1"/>
</dbReference>